<protein>
    <submittedName>
        <fullName evidence="4">Uncharacterized protein</fullName>
    </submittedName>
</protein>
<reference evidence="4 5" key="1">
    <citation type="journal article" date="2014" name="Agronomy (Basel)">
        <title>A Draft Genome Sequence for Ensete ventricosum, the Drought-Tolerant Tree Against Hunger.</title>
        <authorList>
            <person name="Harrison J."/>
            <person name="Moore K.A."/>
            <person name="Paszkiewicz K."/>
            <person name="Jones T."/>
            <person name="Grant M."/>
            <person name="Ambacheew D."/>
            <person name="Muzemil S."/>
            <person name="Studholme D.J."/>
        </authorList>
    </citation>
    <scope>NUCLEOTIDE SEQUENCE [LARGE SCALE GENOMIC DNA]</scope>
</reference>
<dbReference type="InterPro" id="IPR008991">
    <property type="entry name" value="Translation_prot_SH3-like_sf"/>
</dbReference>
<dbReference type="PANTHER" id="PTHR11143">
    <property type="entry name" value="60S RIBOSOMAL PROTEIN L26 FAMILY MEMBER"/>
    <property type="match status" value="1"/>
</dbReference>
<gene>
    <name evidence="4" type="ORF">B296_00027983</name>
</gene>
<comment type="similarity">
    <text evidence="1">Belongs to the universal ribosomal protein uL24 family.</text>
</comment>
<dbReference type="SUPFAM" id="SSF50104">
    <property type="entry name" value="Translation proteins SH3-like domain"/>
    <property type="match status" value="1"/>
</dbReference>
<evidence type="ECO:0000256" key="3">
    <source>
        <dbReference type="ARBA" id="ARBA00023274"/>
    </source>
</evidence>
<name>A0A426ZB20_ENSVE</name>
<keyword evidence="2" id="KW-0689">Ribosomal protein</keyword>
<accession>A0A426ZB20</accession>
<dbReference type="EMBL" id="AMZH03007498">
    <property type="protein sequence ID" value="RRT61185.1"/>
    <property type="molecule type" value="Genomic_DNA"/>
</dbReference>
<dbReference type="AlphaFoldDB" id="A0A426ZB20"/>
<dbReference type="GO" id="GO:0006412">
    <property type="term" value="P:translation"/>
    <property type="evidence" value="ECO:0007669"/>
    <property type="project" value="InterPro"/>
</dbReference>
<dbReference type="InterPro" id="IPR005756">
    <property type="entry name" value="Ribosomal_uL24_euk/arc"/>
</dbReference>
<dbReference type="GO" id="GO:0003735">
    <property type="term" value="F:structural constituent of ribosome"/>
    <property type="evidence" value="ECO:0007669"/>
    <property type="project" value="InterPro"/>
</dbReference>
<organism evidence="4 5">
    <name type="scientific">Ensete ventricosum</name>
    <name type="common">Abyssinian banana</name>
    <name type="synonym">Musa ensete</name>
    <dbReference type="NCBI Taxonomy" id="4639"/>
    <lineage>
        <taxon>Eukaryota</taxon>
        <taxon>Viridiplantae</taxon>
        <taxon>Streptophyta</taxon>
        <taxon>Embryophyta</taxon>
        <taxon>Tracheophyta</taxon>
        <taxon>Spermatophyta</taxon>
        <taxon>Magnoliopsida</taxon>
        <taxon>Liliopsida</taxon>
        <taxon>Zingiberales</taxon>
        <taxon>Musaceae</taxon>
        <taxon>Ensete</taxon>
    </lineage>
</organism>
<proteinExistence type="inferred from homology"/>
<keyword evidence="3" id="KW-0687">Ribonucleoprotein</keyword>
<sequence>MKYNPRVSGSWREYRKEHFAAPSNVRSVLMSAPLSADHRNKYNARSVPVRKDEEVYRRKWVIHIDRITREKVNSTTVKVNINLCKVVIKLKLDKYRKAYGNFSAEKVAAGASSLQKDD</sequence>
<dbReference type="Proteomes" id="UP000287651">
    <property type="component" value="Unassembled WGS sequence"/>
</dbReference>
<evidence type="ECO:0000256" key="2">
    <source>
        <dbReference type="ARBA" id="ARBA00022980"/>
    </source>
</evidence>
<dbReference type="GO" id="GO:0015934">
    <property type="term" value="C:large ribosomal subunit"/>
    <property type="evidence" value="ECO:0007669"/>
    <property type="project" value="InterPro"/>
</dbReference>
<evidence type="ECO:0000313" key="5">
    <source>
        <dbReference type="Proteomes" id="UP000287651"/>
    </source>
</evidence>
<evidence type="ECO:0000256" key="1">
    <source>
        <dbReference type="ARBA" id="ARBA00010618"/>
    </source>
</evidence>
<dbReference type="InterPro" id="IPR014722">
    <property type="entry name" value="Rib_uL2_dom2"/>
</dbReference>
<evidence type="ECO:0000313" key="4">
    <source>
        <dbReference type="EMBL" id="RRT61185.1"/>
    </source>
</evidence>
<comment type="caution">
    <text evidence="4">The sequence shown here is derived from an EMBL/GenBank/DDBJ whole genome shotgun (WGS) entry which is preliminary data.</text>
</comment>
<dbReference type="Pfam" id="PF16906">
    <property type="entry name" value="Ribosomal_L26"/>
    <property type="match status" value="1"/>
</dbReference>
<dbReference type="Gene3D" id="2.30.30.30">
    <property type="match status" value="2"/>
</dbReference>